<proteinExistence type="inferred from homology"/>
<evidence type="ECO:0008006" key="6">
    <source>
        <dbReference type="Google" id="ProtNLM"/>
    </source>
</evidence>
<feature type="domain" description="Peptidase M16 N-terminal" evidence="2">
    <location>
        <begin position="48"/>
        <end position="153"/>
    </location>
</feature>
<evidence type="ECO:0000259" key="3">
    <source>
        <dbReference type="Pfam" id="PF05193"/>
    </source>
</evidence>
<dbReference type="Pfam" id="PF05193">
    <property type="entry name" value="Peptidase_M16_C"/>
    <property type="match status" value="1"/>
</dbReference>
<sequence length="427" mass="49147">MVLENGIVVFLEELLERRKVVFSVGIGVGSRDETGELQGENSLLTAIDSHKLHGISHFVEHIQFHSNRFRTADEITENAEYGGAKIGAGTDFDSTAFYVKGYPRYLSQNIRIIYEAITNFDYKDEEIERERQEILTELRKYIDSPGVHYLDNLFVPALLRKTWAERPVPGIPKTIKNITKEELIAFKKKFYAPENMAIFVCGKFDAECITKAIEKTFGRLKPRSFKPKTKIIDLKNRRKEIFRKRSGLELAYMAMGYKVFGFNHSDALKLMILASVLSAGMSSRLYKKLRGELGIGYDELDGVYDDYGGIGAFYITVGGFDPGRFKETKSFVLKELEDLKTNLVSKEEFIKAKNMFLSENDDELDDLEKRSQLLSDFYFRKSIFDPRNFKKHISKISREALRRTAQKYFSDKYTLTVLAPKNFSDKN</sequence>
<evidence type="ECO:0000313" key="5">
    <source>
        <dbReference type="Proteomes" id="UP000178116"/>
    </source>
</evidence>
<dbReference type="InterPro" id="IPR050361">
    <property type="entry name" value="MPP/UQCRC_Complex"/>
</dbReference>
<evidence type="ECO:0000256" key="1">
    <source>
        <dbReference type="ARBA" id="ARBA00007261"/>
    </source>
</evidence>
<dbReference type="PANTHER" id="PTHR11851:SF49">
    <property type="entry name" value="MITOCHONDRIAL-PROCESSING PEPTIDASE SUBUNIT ALPHA"/>
    <property type="match status" value="1"/>
</dbReference>
<dbReference type="SUPFAM" id="SSF63411">
    <property type="entry name" value="LuxS/MPP-like metallohydrolase"/>
    <property type="match status" value="2"/>
</dbReference>
<dbReference type="AlphaFoldDB" id="A0A1G2LX52"/>
<reference evidence="4 5" key="1">
    <citation type="journal article" date="2016" name="Nat. Commun.">
        <title>Thousands of microbial genomes shed light on interconnected biogeochemical processes in an aquifer system.</title>
        <authorList>
            <person name="Anantharaman K."/>
            <person name="Brown C.T."/>
            <person name="Hug L.A."/>
            <person name="Sharon I."/>
            <person name="Castelle C.J."/>
            <person name="Probst A.J."/>
            <person name="Thomas B.C."/>
            <person name="Singh A."/>
            <person name="Wilkins M.J."/>
            <person name="Karaoz U."/>
            <person name="Brodie E.L."/>
            <person name="Williams K.H."/>
            <person name="Hubbard S.S."/>
            <person name="Banfield J.F."/>
        </authorList>
    </citation>
    <scope>NUCLEOTIDE SEQUENCE [LARGE SCALE GENOMIC DNA]</scope>
</reference>
<organism evidence="4 5">
    <name type="scientific">Candidatus Tagabacteria bacterium RIFCSPLOWO2_01_FULL_42_9</name>
    <dbReference type="NCBI Taxonomy" id="1802296"/>
    <lineage>
        <taxon>Bacteria</taxon>
        <taxon>Candidatus Tagaibacteriota</taxon>
    </lineage>
</organism>
<evidence type="ECO:0000259" key="2">
    <source>
        <dbReference type="Pfam" id="PF00675"/>
    </source>
</evidence>
<dbReference type="Proteomes" id="UP000178116">
    <property type="component" value="Unassembled WGS sequence"/>
</dbReference>
<feature type="domain" description="Peptidase M16 C-terminal" evidence="3">
    <location>
        <begin position="177"/>
        <end position="355"/>
    </location>
</feature>
<comment type="caution">
    <text evidence="4">The sequence shown here is derived from an EMBL/GenBank/DDBJ whole genome shotgun (WGS) entry which is preliminary data.</text>
</comment>
<name>A0A1G2LX52_9BACT</name>
<dbReference type="GO" id="GO:0046872">
    <property type="term" value="F:metal ion binding"/>
    <property type="evidence" value="ECO:0007669"/>
    <property type="project" value="InterPro"/>
</dbReference>
<dbReference type="InterPro" id="IPR011249">
    <property type="entry name" value="Metalloenz_LuxS/M16"/>
</dbReference>
<accession>A0A1G2LX52</accession>
<dbReference type="Pfam" id="PF00675">
    <property type="entry name" value="Peptidase_M16"/>
    <property type="match status" value="1"/>
</dbReference>
<dbReference type="InterPro" id="IPR007863">
    <property type="entry name" value="Peptidase_M16_C"/>
</dbReference>
<comment type="similarity">
    <text evidence="1">Belongs to the peptidase M16 family.</text>
</comment>
<evidence type="ECO:0000313" key="4">
    <source>
        <dbReference type="EMBL" id="OHA16133.1"/>
    </source>
</evidence>
<protein>
    <recommendedName>
        <fullName evidence="6">Peptidase M16 C-terminal domain-containing protein</fullName>
    </recommendedName>
</protein>
<dbReference type="Gene3D" id="3.30.830.10">
    <property type="entry name" value="Metalloenzyme, LuxS/M16 peptidase-like"/>
    <property type="match status" value="2"/>
</dbReference>
<gene>
    <name evidence="4" type="ORF">A3A10_00325</name>
</gene>
<dbReference type="PANTHER" id="PTHR11851">
    <property type="entry name" value="METALLOPROTEASE"/>
    <property type="match status" value="1"/>
</dbReference>
<dbReference type="InterPro" id="IPR011765">
    <property type="entry name" value="Pept_M16_N"/>
</dbReference>
<dbReference type="EMBL" id="MHRA01000002">
    <property type="protein sequence ID" value="OHA16133.1"/>
    <property type="molecule type" value="Genomic_DNA"/>
</dbReference>